<sequence>MDVGRKKIGLFGGSFNPPHICHTLTTVWAMQTHRLDEVWWVPTYQHAFDKALASFEHRIRMCQLALGHIEGVSICQIERDLGGESRTIDTVQALNERYPKHDYSLIVGSDILGEADRWKNWDGLMELVDLIVIGRAGHTGDAHPKSTEFRLPNVSSTRVREQLREENYDDLRFWLSRDVLEYVRLHEIYKP</sequence>
<reference evidence="11 12" key="1">
    <citation type="submission" date="2018-06" db="EMBL/GenBank/DDBJ databases">
        <title>Lujinxingia sediminis gen. nov. sp. nov., a new facultative anaerobic member of the class Deltaproteobacteria, and proposal of Lujinxingaceae fam. nov.</title>
        <authorList>
            <person name="Guo L.-Y."/>
            <person name="Li C.-M."/>
            <person name="Wang S."/>
            <person name="Du Z.-J."/>
        </authorList>
    </citation>
    <scope>NUCLEOTIDE SEQUENCE [LARGE SCALE GENOMIC DNA]</scope>
    <source>
        <strain evidence="11 12">FA350</strain>
    </source>
</reference>
<comment type="pathway">
    <text evidence="2 10">Cofactor biosynthesis; NAD(+) biosynthesis; deamido-NAD(+) from nicotinate D-ribonucleotide: step 1/1.</text>
</comment>
<dbReference type="RefSeq" id="WP_111335897.1">
    <property type="nucleotide sequence ID" value="NZ_CP030032.1"/>
</dbReference>
<dbReference type="GO" id="GO:0009435">
    <property type="term" value="P:NAD+ biosynthetic process"/>
    <property type="evidence" value="ECO:0007669"/>
    <property type="project" value="UniProtKB-UniRule"/>
</dbReference>
<evidence type="ECO:0000313" key="11">
    <source>
        <dbReference type="EMBL" id="AWV90441.1"/>
    </source>
</evidence>
<dbReference type="GO" id="GO:0005524">
    <property type="term" value="F:ATP binding"/>
    <property type="evidence" value="ECO:0007669"/>
    <property type="project" value="UniProtKB-KW"/>
</dbReference>
<dbReference type="NCBIfam" id="TIGR00482">
    <property type="entry name" value="nicotinate (nicotinamide) nucleotide adenylyltransferase"/>
    <property type="match status" value="1"/>
</dbReference>
<organism evidence="11 12">
    <name type="scientific">Bradymonas sediminis</name>
    <dbReference type="NCBI Taxonomy" id="1548548"/>
    <lineage>
        <taxon>Bacteria</taxon>
        <taxon>Deltaproteobacteria</taxon>
        <taxon>Bradymonadales</taxon>
        <taxon>Bradymonadaceae</taxon>
        <taxon>Bradymonas</taxon>
    </lineage>
</organism>
<dbReference type="InterPro" id="IPR014729">
    <property type="entry name" value="Rossmann-like_a/b/a_fold"/>
</dbReference>
<dbReference type="AlphaFoldDB" id="A0A2Z4FN62"/>
<evidence type="ECO:0000256" key="2">
    <source>
        <dbReference type="ARBA" id="ARBA00005019"/>
    </source>
</evidence>
<keyword evidence="4 10" id="KW-0808">Transferase</keyword>
<evidence type="ECO:0000256" key="4">
    <source>
        <dbReference type="ARBA" id="ARBA00022679"/>
    </source>
</evidence>
<keyword evidence="3 10" id="KW-0662">Pyridine nucleotide biosynthesis</keyword>
<dbReference type="PANTHER" id="PTHR39321:SF3">
    <property type="entry name" value="PHOSPHOPANTETHEINE ADENYLYLTRANSFERASE"/>
    <property type="match status" value="1"/>
</dbReference>
<evidence type="ECO:0000256" key="5">
    <source>
        <dbReference type="ARBA" id="ARBA00022695"/>
    </source>
</evidence>
<dbReference type="Gene3D" id="3.40.50.620">
    <property type="entry name" value="HUPs"/>
    <property type="match status" value="1"/>
</dbReference>
<keyword evidence="8 10" id="KW-0520">NAD</keyword>
<evidence type="ECO:0000256" key="10">
    <source>
        <dbReference type="HAMAP-Rule" id="MF_00244"/>
    </source>
</evidence>
<keyword evidence="7 10" id="KW-0067">ATP-binding</keyword>
<dbReference type="EC" id="2.7.7.18" evidence="10"/>
<dbReference type="Pfam" id="PF01467">
    <property type="entry name" value="CTP_transf_like"/>
    <property type="match status" value="1"/>
</dbReference>
<dbReference type="UniPathway" id="UPA00253">
    <property type="reaction ID" value="UER00332"/>
</dbReference>
<dbReference type="HAMAP" id="MF_00244">
    <property type="entry name" value="NaMN_adenylyltr"/>
    <property type="match status" value="1"/>
</dbReference>
<evidence type="ECO:0000256" key="3">
    <source>
        <dbReference type="ARBA" id="ARBA00022642"/>
    </source>
</evidence>
<dbReference type="InterPro" id="IPR005248">
    <property type="entry name" value="NadD/NMNAT"/>
</dbReference>
<dbReference type="KEGG" id="bsed:DN745_14320"/>
<proteinExistence type="inferred from homology"/>
<keyword evidence="12" id="KW-1185">Reference proteome</keyword>
<keyword evidence="5 10" id="KW-0548">Nucleotidyltransferase</keyword>
<dbReference type="InterPro" id="IPR004821">
    <property type="entry name" value="Cyt_trans-like"/>
</dbReference>
<dbReference type="GO" id="GO:0004515">
    <property type="term" value="F:nicotinate-nucleotide adenylyltransferase activity"/>
    <property type="evidence" value="ECO:0007669"/>
    <property type="project" value="UniProtKB-UniRule"/>
</dbReference>
<evidence type="ECO:0000256" key="8">
    <source>
        <dbReference type="ARBA" id="ARBA00023027"/>
    </source>
</evidence>
<dbReference type="SUPFAM" id="SSF52374">
    <property type="entry name" value="Nucleotidylyl transferase"/>
    <property type="match status" value="1"/>
</dbReference>
<comment type="function">
    <text evidence="1 10">Catalyzes the reversible adenylation of nicotinate mononucleotide (NaMN) to nicotinic acid adenine dinucleotide (NaAD).</text>
</comment>
<name>A0A2Z4FN62_9DELT</name>
<gene>
    <name evidence="10 11" type="primary">nadD</name>
    <name evidence="11" type="ORF">DN745_14320</name>
</gene>
<evidence type="ECO:0000256" key="7">
    <source>
        <dbReference type="ARBA" id="ARBA00022840"/>
    </source>
</evidence>
<dbReference type="CDD" id="cd02165">
    <property type="entry name" value="NMNAT"/>
    <property type="match status" value="1"/>
</dbReference>
<accession>A0A2Z4FN62</accession>
<comment type="catalytic activity">
    <reaction evidence="9 10">
        <text>nicotinate beta-D-ribonucleotide + ATP + H(+) = deamido-NAD(+) + diphosphate</text>
        <dbReference type="Rhea" id="RHEA:22860"/>
        <dbReference type="ChEBI" id="CHEBI:15378"/>
        <dbReference type="ChEBI" id="CHEBI:30616"/>
        <dbReference type="ChEBI" id="CHEBI:33019"/>
        <dbReference type="ChEBI" id="CHEBI:57502"/>
        <dbReference type="ChEBI" id="CHEBI:58437"/>
        <dbReference type="EC" id="2.7.7.18"/>
    </reaction>
</comment>
<evidence type="ECO:0000256" key="1">
    <source>
        <dbReference type="ARBA" id="ARBA00002324"/>
    </source>
</evidence>
<comment type="similarity">
    <text evidence="10">Belongs to the NadD family.</text>
</comment>
<evidence type="ECO:0000256" key="9">
    <source>
        <dbReference type="ARBA" id="ARBA00048721"/>
    </source>
</evidence>
<dbReference type="PANTHER" id="PTHR39321">
    <property type="entry name" value="NICOTINATE-NUCLEOTIDE ADENYLYLTRANSFERASE-RELATED"/>
    <property type="match status" value="1"/>
</dbReference>
<dbReference type="EMBL" id="CP030032">
    <property type="protein sequence ID" value="AWV90441.1"/>
    <property type="molecule type" value="Genomic_DNA"/>
</dbReference>
<protein>
    <recommendedName>
        <fullName evidence="10">Probable nicotinate-nucleotide adenylyltransferase</fullName>
        <ecNumber evidence="10">2.7.7.18</ecNumber>
    </recommendedName>
    <alternativeName>
        <fullName evidence="10">Deamido-NAD(+) diphosphorylase</fullName>
    </alternativeName>
    <alternativeName>
        <fullName evidence="10">Deamido-NAD(+) pyrophosphorylase</fullName>
    </alternativeName>
    <alternativeName>
        <fullName evidence="10">Nicotinate mononucleotide adenylyltransferase</fullName>
        <shortName evidence="10">NaMN adenylyltransferase</shortName>
    </alternativeName>
</protein>
<evidence type="ECO:0000256" key="6">
    <source>
        <dbReference type="ARBA" id="ARBA00022741"/>
    </source>
</evidence>
<dbReference type="OrthoDB" id="5295945at2"/>
<dbReference type="Proteomes" id="UP000249799">
    <property type="component" value="Chromosome"/>
</dbReference>
<evidence type="ECO:0000313" key="12">
    <source>
        <dbReference type="Proteomes" id="UP000249799"/>
    </source>
</evidence>
<keyword evidence="6 10" id="KW-0547">Nucleotide-binding</keyword>